<dbReference type="PRINTS" id="PR00368">
    <property type="entry name" value="FADPNR"/>
</dbReference>
<dbReference type="InterPro" id="IPR028202">
    <property type="entry name" value="Reductase_C"/>
</dbReference>
<evidence type="ECO:0000256" key="6">
    <source>
        <dbReference type="ARBA" id="ARBA00023002"/>
    </source>
</evidence>
<keyword evidence="3" id="KW-0001">2Fe-2S</keyword>
<keyword evidence="5" id="KW-0274">FAD</keyword>
<protein>
    <submittedName>
        <fullName evidence="10">Pyridine nucleotide-disulfide oxidoreductase</fullName>
    </submittedName>
</protein>
<dbReference type="InterPro" id="IPR016156">
    <property type="entry name" value="FAD/NAD-linked_Rdtase_dimer_sf"/>
</dbReference>
<dbReference type="PANTHER" id="PTHR43557:SF2">
    <property type="entry name" value="RIESKE DOMAIN-CONTAINING PROTEIN-RELATED"/>
    <property type="match status" value="1"/>
</dbReference>
<sequence length="506" mass="54058">MSKDEKPAGPDFTRGVLASDIKEGAMLLGHVGDKPVLLARSDGALYAIGAECSHYHGPLAEGLLAEGKVHCPWHHACFDLRTGEALAAPAIDPVACWLVEEKGGKAFVRQEKEAVASAGHPRQQAKRVVIVGGGAAGFATAELLRREGFEGEVTLLSADADPPYDRPNCSKDYLAGQAPKNWMPLRDEAFYKDANIDLRLKTEVAGFDPKSRTVVLADGVTLAYDILVLATGAEPQRPAIEGLEGADVHTLRSLDDAEAIIAAAAKAKRVAIIGASFIGLEVAASLKQRGLDVHVVAPEPVPLEKVMGAEIGAWVQKVHEKKGVVFHLGREVTGFSGGTLHLDKGKLADIDFVVLGVGVKPRTELAEAAGLKVDNGVVTDDHLRTSADGVYAAGDIARYPDPVSGKPIRVEHWVHAERQGQYLARLIMGEDGPFHDPPYFWSSHYDKMISYTGHAKGSDPHKVAGSVKKEDAAIRFQEGGRLVAVATIGRDLDNLKAEQTLEHGGR</sequence>
<dbReference type="Gene3D" id="3.30.390.30">
    <property type="match status" value="1"/>
</dbReference>
<dbReference type="PRINTS" id="PR00411">
    <property type="entry name" value="PNDRDTASEI"/>
</dbReference>
<dbReference type="EMBL" id="BSPC01000005">
    <property type="protein sequence ID" value="GLS17311.1"/>
    <property type="molecule type" value="Genomic_DNA"/>
</dbReference>
<accession>A0ABQ6CAJ7</accession>
<dbReference type="InterPro" id="IPR017941">
    <property type="entry name" value="Rieske_2Fe-2S"/>
</dbReference>
<comment type="cofactor">
    <cofactor evidence="1">
        <name>FAD</name>
        <dbReference type="ChEBI" id="CHEBI:57692"/>
    </cofactor>
</comment>
<proteinExistence type="predicted"/>
<dbReference type="Pfam" id="PF14759">
    <property type="entry name" value="Reductase_C"/>
    <property type="match status" value="1"/>
</dbReference>
<name>A0ABQ6CAJ7_9HYPH</name>
<dbReference type="InterPro" id="IPR050446">
    <property type="entry name" value="FAD-oxidoreductase/Apoptosis"/>
</dbReference>
<dbReference type="SUPFAM" id="SSF50022">
    <property type="entry name" value="ISP domain"/>
    <property type="match status" value="1"/>
</dbReference>
<dbReference type="InterPro" id="IPR023753">
    <property type="entry name" value="FAD/NAD-binding_dom"/>
</dbReference>
<dbReference type="Gene3D" id="2.102.10.10">
    <property type="entry name" value="Rieske [2Fe-2S] iron-sulphur domain"/>
    <property type="match status" value="1"/>
</dbReference>
<gene>
    <name evidence="10" type="ORF">GCM10007874_03260</name>
</gene>
<keyword evidence="11" id="KW-1185">Reference proteome</keyword>
<keyword evidence="7" id="KW-0408">Iron</keyword>
<keyword evidence="4" id="KW-0479">Metal-binding</keyword>
<dbReference type="CDD" id="cd03478">
    <property type="entry name" value="Rieske_AIFL_N"/>
    <property type="match status" value="1"/>
</dbReference>
<feature type="domain" description="Rieske" evidence="9">
    <location>
        <begin position="13"/>
        <end position="108"/>
    </location>
</feature>
<dbReference type="RefSeq" id="WP_284310136.1">
    <property type="nucleotide sequence ID" value="NZ_BSPC01000005.1"/>
</dbReference>
<dbReference type="PROSITE" id="PS51296">
    <property type="entry name" value="RIESKE"/>
    <property type="match status" value="1"/>
</dbReference>
<evidence type="ECO:0000256" key="5">
    <source>
        <dbReference type="ARBA" id="ARBA00022827"/>
    </source>
</evidence>
<reference evidence="11" key="1">
    <citation type="journal article" date="2019" name="Int. J. Syst. Evol. Microbiol.">
        <title>The Global Catalogue of Microorganisms (GCM) 10K type strain sequencing project: providing services to taxonomists for standard genome sequencing and annotation.</title>
        <authorList>
            <consortium name="The Broad Institute Genomics Platform"/>
            <consortium name="The Broad Institute Genome Sequencing Center for Infectious Disease"/>
            <person name="Wu L."/>
            <person name="Ma J."/>
        </authorList>
    </citation>
    <scope>NUCLEOTIDE SEQUENCE [LARGE SCALE GENOMIC DNA]</scope>
    <source>
        <strain evidence="11">NBRC 101365</strain>
    </source>
</reference>
<dbReference type="Pfam" id="PF07992">
    <property type="entry name" value="Pyr_redox_2"/>
    <property type="match status" value="1"/>
</dbReference>
<evidence type="ECO:0000256" key="1">
    <source>
        <dbReference type="ARBA" id="ARBA00001974"/>
    </source>
</evidence>
<evidence type="ECO:0000259" key="9">
    <source>
        <dbReference type="PROSITE" id="PS51296"/>
    </source>
</evidence>
<evidence type="ECO:0000313" key="11">
    <source>
        <dbReference type="Proteomes" id="UP001156882"/>
    </source>
</evidence>
<dbReference type="Pfam" id="PF00355">
    <property type="entry name" value="Rieske"/>
    <property type="match status" value="1"/>
</dbReference>
<comment type="caution">
    <text evidence="10">The sequence shown here is derived from an EMBL/GenBank/DDBJ whole genome shotgun (WGS) entry which is preliminary data.</text>
</comment>
<evidence type="ECO:0000256" key="8">
    <source>
        <dbReference type="ARBA" id="ARBA00023014"/>
    </source>
</evidence>
<dbReference type="Gene3D" id="3.50.50.60">
    <property type="entry name" value="FAD/NAD(P)-binding domain"/>
    <property type="match status" value="2"/>
</dbReference>
<keyword evidence="8" id="KW-0411">Iron-sulfur</keyword>
<evidence type="ECO:0000256" key="7">
    <source>
        <dbReference type="ARBA" id="ARBA00023004"/>
    </source>
</evidence>
<organism evidence="10 11">
    <name type="scientific">Labrys miyagiensis</name>
    <dbReference type="NCBI Taxonomy" id="346912"/>
    <lineage>
        <taxon>Bacteria</taxon>
        <taxon>Pseudomonadati</taxon>
        <taxon>Pseudomonadota</taxon>
        <taxon>Alphaproteobacteria</taxon>
        <taxon>Hyphomicrobiales</taxon>
        <taxon>Xanthobacteraceae</taxon>
        <taxon>Labrys</taxon>
    </lineage>
</organism>
<dbReference type="Proteomes" id="UP001156882">
    <property type="component" value="Unassembled WGS sequence"/>
</dbReference>
<dbReference type="SUPFAM" id="SSF51905">
    <property type="entry name" value="FAD/NAD(P)-binding domain"/>
    <property type="match status" value="2"/>
</dbReference>
<evidence type="ECO:0000256" key="4">
    <source>
        <dbReference type="ARBA" id="ARBA00022723"/>
    </source>
</evidence>
<evidence type="ECO:0000256" key="2">
    <source>
        <dbReference type="ARBA" id="ARBA00022630"/>
    </source>
</evidence>
<keyword evidence="2" id="KW-0285">Flavoprotein</keyword>
<keyword evidence="6" id="KW-0560">Oxidoreductase</keyword>
<evidence type="ECO:0000256" key="3">
    <source>
        <dbReference type="ARBA" id="ARBA00022714"/>
    </source>
</evidence>
<dbReference type="SUPFAM" id="SSF55424">
    <property type="entry name" value="FAD/NAD-linked reductases, dimerisation (C-terminal) domain"/>
    <property type="match status" value="1"/>
</dbReference>
<dbReference type="InterPro" id="IPR036188">
    <property type="entry name" value="FAD/NAD-bd_sf"/>
</dbReference>
<dbReference type="InterPro" id="IPR036922">
    <property type="entry name" value="Rieske_2Fe-2S_sf"/>
</dbReference>
<dbReference type="PANTHER" id="PTHR43557">
    <property type="entry name" value="APOPTOSIS-INDUCING FACTOR 1"/>
    <property type="match status" value="1"/>
</dbReference>
<evidence type="ECO:0000313" key="10">
    <source>
        <dbReference type="EMBL" id="GLS17311.1"/>
    </source>
</evidence>